<reference evidence="2 3" key="1">
    <citation type="journal article" date="2015" name="Genome Announc.">
        <title>Expanding the biotechnology potential of lactobacilli through comparative genomics of 213 strains and associated genera.</title>
        <authorList>
            <person name="Sun Z."/>
            <person name="Harris H.M."/>
            <person name="McCann A."/>
            <person name="Guo C."/>
            <person name="Argimon S."/>
            <person name="Zhang W."/>
            <person name="Yang X."/>
            <person name="Jeffery I.B."/>
            <person name="Cooney J.C."/>
            <person name="Kagawa T.F."/>
            <person name="Liu W."/>
            <person name="Song Y."/>
            <person name="Salvetti E."/>
            <person name="Wrobel A."/>
            <person name="Rasinkangas P."/>
            <person name="Parkhill J."/>
            <person name="Rea M.C."/>
            <person name="O'Sullivan O."/>
            <person name="Ritari J."/>
            <person name="Douillard F.P."/>
            <person name="Paul Ross R."/>
            <person name="Yang R."/>
            <person name="Briner A.E."/>
            <person name="Felis G.E."/>
            <person name="de Vos W.M."/>
            <person name="Barrangou R."/>
            <person name="Klaenhammer T.R."/>
            <person name="Caufield P.W."/>
            <person name="Cui Y."/>
            <person name="Zhang H."/>
            <person name="O'Toole P.W."/>
        </authorList>
    </citation>
    <scope>NUCLEOTIDE SEQUENCE [LARGE SCALE GENOMIC DNA]</scope>
    <source>
        <strain evidence="2 3">DSM 18527</strain>
    </source>
</reference>
<feature type="transmembrane region" description="Helical" evidence="1">
    <location>
        <begin position="58"/>
        <end position="78"/>
    </location>
</feature>
<comment type="caution">
    <text evidence="2">The sequence shown here is derived from an EMBL/GenBank/DDBJ whole genome shotgun (WGS) entry which is preliminary data.</text>
</comment>
<dbReference type="EMBL" id="AZGA01000057">
    <property type="protein sequence ID" value="KRM33250.1"/>
    <property type="molecule type" value="Genomic_DNA"/>
</dbReference>
<sequence length="159" mass="17725">MSIFVLILDVGMFASAAYSVYWQSQIILRARYNYFSAILGIVFSAWILATPAASNWPYIVAVSLFILVSIMNGVGGVGSRRLVTTGFFSRVIDYKTFAEVTLIPIDLPGGKNRVVGIFMTSTQQRVQLTFNQTVEAIRSELQKHIPDNVEINVENINQL</sequence>
<dbReference type="eggNOG" id="ENOG50303JM">
    <property type="taxonomic scope" value="Bacteria"/>
</dbReference>
<accession>X0PF71</accession>
<dbReference type="STRING" id="1423734.FC83_GL003334"/>
<keyword evidence="1" id="KW-1133">Transmembrane helix</keyword>
<evidence type="ECO:0000256" key="1">
    <source>
        <dbReference type="SAM" id="Phobius"/>
    </source>
</evidence>
<keyword evidence="1" id="KW-0472">Membrane</keyword>
<feature type="transmembrane region" description="Helical" evidence="1">
    <location>
        <begin position="6"/>
        <end position="22"/>
    </location>
</feature>
<evidence type="ECO:0000313" key="3">
    <source>
        <dbReference type="Proteomes" id="UP000051236"/>
    </source>
</evidence>
<dbReference type="PATRIC" id="fig|1423734.3.peg.3386"/>
<dbReference type="Proteomes" id="UP000051236">
    <property type="component" value="Unassembled WGS sequence"/>
</dbReference>
<feature type="transmembrane region" description="Helical" evidence="1">
    <location>
        <begin position="34"/>
        <end position="52"/>
    </location>
</feature>
<dbReference type="RefSeq" id="WP_035453376.1">
    <property type="nucleotide sequence ID" value="NZ_AZGA01000057.1"/>
</dbReference>
<gene>
    <name evidence="2" type="ORF">FC83_GL003334</name>
</gene>
<dbReference type="OrthoDB" id="2322546at2"/>
<protein>
    <submittedName>
        <fullName evidence="2">Uncharacterized protein</fullName>
    </submittedName>
</protein>
<organism evidence="2 3">
    <name type="scientific">Agrilactobacillus composti DSM 18527 = JCM 14202</name>
    <dbReference type="NCBI Taxonomy" id="1423734"/>
    <lineage>
        <taxon>Bacteria</taxon>
        <taxon>Bacillati</taxon>
        <taxon>Bacillota</taxon>
        <taxon>Bacilli</taxon>
        <taxon>Lactobacillales</taxon>
        <taxon>Lactobacillaceae</taxon>
        <taxon>Agrilactobacillus</taxon>
    </lineage>
</organism>
<dbReference type="AlphaFoldDB" id="X0PF71"/>
<proteinExistence type="predicted"/>
<evidence type="ECO:0000313" key="2">
    <source>
        <dbReference type="EMBL" id="KRM33250.1"/>
    </source>
</evidence>
<keyword evidence="1" id="KW-0812">Transmembrane</keyword>
<name>X0PF71_9LACO</name>
<keyword evidence="3" id="KW-1185">Reference proteome</keyword>